<evidence type="ECO:0000256" key="2">
    <source>
        <dbReference type="SAM" id="SignalP"/>
    </source>
</evidence>
<dbReference type="InterPro" id="IPR006311">
    <property type="entry name" value="TAT_signal"/>
</dbReference>
<evidence type="ECO:0000256" key="1">
    <source>
        <dbReference type="SAM" id="MobiDB-lite"/>
    </source>
</evidence>
<reference evidence="3" key="1">
    <citation type="submission" date="2024-07" db="EMBL/GenBank/DDBJ databases">
        <authorList>
            <person name="Yu S.T."/>
        </authorList>
    </citation>
    <scope>NUCLEOTIDE SEQUENCE</scope>
    <source>
        <strain evidence="3">R02</strain>
    </source>
</reference>
<proteinExistence type="predicted"/>
<feature type="region of interest" description="Disordered" evidence="1">
    <location>
        <begin position="136"/>
        <end position="159"/>
    </location>
</feature>
<sequence>MSNTLGIPRRATLLAAAGLTAAASLTTTGLLATPAAAAPQPLRNDELKEALRRAHARHRRLRTGRPSVNGWQMQKAADADGDIVTMPVAGTGLAVRLRTGDAATVLIHVVRRFHYEVDALGRHGEPNPLEGWVPPSAVRDSRSPESNQASGTAVVIRPGSYPPGVRDGFTEGQRLVIRDILADAEGVVRWGGDDPRPYEGLFHLAVPPGDARLARVAAKVRSWNEAPGAGAGAVPDVAEPARRRRAARYL</sequence>
<evidence type="ECO:0000313" key="3">
    <source>
        <dbReference type="EMBL" id="XDP95324.1"/>
    </source>
</evidence>
<dbReference type="EMBL" id="CP163429">
    <property type="protein sequence ID" value="XDP95324.1"/>
    <property type="molecule type" value="Genomic_DNA"/>
</dbReference>
<evidence type="ECO:0008006" key="4">
    <source>
        <dbReference type="Google" id="ProtNLM"/>
    </source>
</evidence>
<dbReference type="AlphaFoldDB" id="A0AB39LNQ7"/>
<keyword evidence="2" id="KW-0732">Signal</keyword>
<name>A0AB39LNQ7_9ACTN</name>
<accession>A0AB39LNQ7</accession>
<feature type="chain" id="PRO_5044342650" description="Secreted protein" evidence="2">
    <location>
        <begin position="38"/>
        <end position="250"/>
    </location>
</feature>
<dbReference type="RefSeq" id="WP_369157087.1">
    <property type="nucleotide sequence ID" value="NZ_CP163429.1"/>
</dbReference>
<protein>
    <recommendedName>
        <fullName evidence="4">Secreted protein</fullName>
    </recommendedName>
</protein>
<dbReference type="PROSITE" id="PS51318">
    <property type="entry name" value="TAT"/>
    <property type="match status" value="1"/>
</dbReference>
<organism evidence="3">
    <name type="scientific">Streptomyces sp. R02</name>
    <dbReference type="NCBI Taxonomy" id="3238623"/>
    <lineage>
        <taxon>Bacteria</taxon>
        <taxon>Bacillati</taxon>
        <taxon>Actinomycetota</taxon>
        <taxon>Actinomycetes</taxon>
        <taxon>Kitasatosporales</taxon>
        <taxon>Streptomycetaceae</taxon>
        <taxon>Streptomyces</taxon>
    </lineage>
</organism>
<feature type="signal peptide" evidence="2">
    <location>
        <begin position="1"/>
        <end position="37"/>
    </location>
</feature>
<gene>
    <name evidence="3" type="ORF">AB5J57_18180</name>
</gene>